<dbReference type="NCBIfam" id="NF000768">
    <property type="entry name" value="PRK00051.1"/>
    <property type="match status" value="1"/>
</dbReference>
<evidence type="ECO:0000256" key="3">
    <source>
        <dbReference type="ARBA" id="ARBA00004496"/>
    </source>
</evidence>
<organism evidence="19 20">
    <name type="scientific">Murimonas intestini</name>
    <dbReference type="NCBI Taxonomy" id="1337051"/>
    <lineage>
        <taxon>Bacteria</taxon>
        <taxon>Bacillati</taxon>
        <taxon>Bacillota</taxon>
        <taxon>Clostridia</taxon>
        <taxon>Lachnospirales</taxon>
        <taxon>Lachnospiraceae</taxon>
        <taxon>Murimonas</taxon>
    </lineage>
</organism>
<dbReference type="InterPro" id="IPR006062">
    <property type="entry name" value="His_biosynth"/>
</dbReference>
<dbReference type="InterPro" id="IPR038019">
    <property type="entry name" value="PRib_AMP_CycHydrolase_sf"/>
</dbReference>
<evidence type="ECO:0000256" key="2">
    <source>
        <dbReference type="ARBA" id="ARBA00001460"/>
    </source>
</evidence>
<dbReference type="InterPro" id="IPR008179">
    <property type="entry name" value="HisE"/>
</dbReference>
<dbReference type="SUPFAM" id="SSF51366">
    <property type="entry name" value="Ribulose-phoshate binding barrel"/>
    <property type="match status" value="1"/>
</dbReference>
<dbReference type="SUPFAM" id="SSF101386">
    <property type="entry name" value="all-alpha NTP pyrophosphatases"/>
    <property type="match status" value="1"/>
</dbReference>
<keyword evidence="20" id="KW-1185">Reference proteome</keyword>
<dbReference type="HAMAP" id="MF_01019">
    <property type="entry name" value="HisIE"/>
    <property type="match status" value="1"/>
</dbReference>
<evidence type="ECO:0000256" key="13">
    <source>
        <dbReference type="ARBA" id="ARBA00022840"/>
    </source>
</evidence>
<keyword evidence="13 16" id="KW-0067">ATP-binding</keyword>
<dbReference type="GO" id="GO:0004635">
    <property type="term" value="F:phosphoribosyl-AMP cyclohydrolase activity"/>
    <property type="evidence" value="ECO:0007669"/>
    <property type="project" value="UniProtKB-UniRule"/>
</dbReference>
<dbReference type="NCBIfam" id="NF002747">
    <property type="entry name" value="PRK02759.1"/>
    <property type="match status" value="1"/>
</dbReference>
<evidence type="ECO:0000256" key="17">
    <source>
        <dbReference type="RuleBase" id="RU003657"/>
    </source>
</evidence>
<keyword evidence="9 16" id="KW-0963">Cytoplasm</keyword>
<dbReference type="HAMAP" id="MF_01020">
    <property type="entry name" value="HisE"/>
    <property type="match status" value="1"/>
</dbReference>
<dbReference type="FunFam" id="3.10.20.810:FF:000001">
    <property type="entry name" value="Histidine biosynthesis bifunctional protein HisIE"/>
    <property type="match status" value="1"/>
</dbReference>
<evidence type="ECO:0000256" key="10">
    <source>
        <dbReference type="ARBA" id="ARBA00022605"/>
    </source>
</evidence>
<dbReference type="CDD" id="cd11534">
    <property type="entry name" value="NTP-PPase_HisIE_like"/>
    <property type="match status" value="1"/>
</dbReference>
<comment type="pathway">
    <text evidence="4 16">Amino-acid biosynthesis; L-histidine biosynthesis; L-histidine from 5-phospho-alpha-D-ribose 1-diphosphate: step 3/9.</text>
</comment>
<dbReference type="InterPro" id="IPR021130">
    <property type="entry name" value="PRib-ATP_PPHydrolase-like"/>
</dbReference>
<sequence length="428" mass="48345">MQKKFVPYLFLKDGRAVKDFHDPALFEDGDPIRLARQYDHNGADELVVFDLSEGDGEHEAAIALIKEIVRQTDLPIMAGGHINRLEDVKKLIYAGARKVFLNFARQDNIELLEEASKRFGKNKMCVCTENLSVLNTKKELIEEFASEVLLLADGVNIKEADHKLTAPILPFSRRMDPEGALKLLESDGISGICCTVLTASDFPVMELKAAAKEAGLSVNTFESSLSFTEFKLNSDGLIPVITQDYKTGEVLMLAYMNREAFDITIKTGRMTYYSRSRSELWVKGLTSGHFQYVKELSVDCDRDTLLARVAQIGAACHTGNRSCFYTNLVKKDYDDTNPMKVFENVFAVIEDRRQNPKEGSYTNYLFDKGIDKILKKVGEEATEIIIAAKNPDPEEIKYEISDFLYHVMVLMAEKGVTWEDITRELARR</sequence>
<dbReference type="Proteomes" id="UP000245412">
    <property type="component" value="Unassembled WGS sequence"/>
</dbReference>
<dbReference type="NCBIfam" id="TIGR03188">
    <property type="entry name" value="histidine_hisI"/>
    <property type="match status" value="1"/>
</dbReference>
<comment type="similarity">
    <text evidence="6 16">In the C-terminal section; belongs to the PRA-PH family.</text>
</comment>
<comment type="catalytic activity">
    <reaction evidence="1 16">
        <text>1-(5-phospho-beta-D-ribosyl)-5'-AMP + H2O = 1-(5-phospho-beta-D-ribosyl)-5-[(5-phospho-beta-D-ribosylamino)methylideneamino]imidazole-4-carboxamide</text>
        <dbReference type="Rhea" id="RHEA:20049"/>
        <dbReference type="ChEBI" id="CHEBI:15377"/>
        <dbReference type="ChEBI" id="CHEBI:58435"/>
        <dbReference type="ChEBI" id="CHEBI:59457"/>
        <dbReference type="EC" id="3.5.4.19"/>
    </reaction>
</comment>
<accession>A0AB73TAX5</accession>
<dbReference type="Gene3D" id="1.10.287.1080">
    <property type="entry name" value="MazG-like"/>
    <property type="match status" value="1"/>
</dbReference>
<comment type="similarity">
    <text evidence="7 16">In the N-terminal section; belongs to the PRA-CH family.</text>
</comment>
<comment type="caution">
    <text evidence="19">The sequence shown here is derived from an EMBL/GenBank/DDBJ whole genome shotgun (WGS) entry which is preliminary data.</text>
</comment>
<evidence type="ECO:0000256" key="1">
    <source>
        <dbReference type="ARBA" id="ARBA00000024"/>
    </source>
</evidence>
<comment type="similarity">
    <text evidence="8 17">Belongs to the HisA/HisF family.</text>
</comment>
<dbReference type="AlphaFoldDB" id="A0AB73TAX5"/>
<protein>
    <recommendedName>
        <fullName evidence="16">Histidine biosynthesis bifunctional protein HisIE</fullName>
    </recommendedName>
    <domain>
        <recommendedName>
            <fullName evidence="16">Phosphoribosyl-AMP cyclohydrolase</fullName>
            <shortName evidence="16">PRA-CH</shortName>
            <ecNumber evidence="16">3.5.4.19</ecNumber>
        </recommendedName>
    </domain>
    <domain>
        <recommendedName>
            <fullName evidence="16">Phosphoribosyl-ATP pyrophosphatase</fullName>
            <shortName evidence="16">PRA-PH</shortName>
            <ecNumber evidence="16">3.6.1.31</ecNumber>
        </recommendedName>
    </domain>
</protein>
<feature type="region of interest" description="Phosphoribosyl-AMP cyclohydrolase" evidence="16">
    <location>
        <begin position="1"/>
        <end position="341"/>
    </location>
</feature>
<dbReference type="Pfam" id="PF00977">
    <property type="entry name" value="His_biosynth"/>
    <property type="match status" value="1"/>
</dbReference>
<gene>
    <name evidence="16" type="primary">hisI</name>
    <name evidence="16" type="synonym">hisIE</name>
    <name evidence="19" type="ORF">C7383_101706</name>
</gene>
<evidence type="ECO:0000256" key="12">
    <source>
        <dbReference type="ARBA" id="ARBA00022801"/>
    </source>
</evidence>
<dbReference type="InterPro" id="IPR026660">
    <property type="entry name" value="PRA-CH"/>
</dbReference>
<dbReference type="GO" id="GO:0005737">
    <property type="term" value="C:cytoplasm"/>
    <property type="evidence" value="ECO:0007669"/>
    <property type="project" value="UniProtKB-SubCell"/>
</dbReference>
<dbReference type="GO" id="GO:0000105">
    <property type="term" value="P:L-histidine biosynthetic process"/>
    <property type="evidence" value="ECO:0007669"/>
    <property type="project" value="UniProtKB-UniRule"/>
</dbReference>
<comment type="subcellular location">
    <subcellularLocation>
        <location evidence="3 16">Cytoplasm</location>
    </subcellularLocation>
</comment>
<keyword evidence="12 16" id="KW-0378">Hydrolase</keyword>
<evidence type="ECO:0000256" key="7">
    <source>
        <dbReference type="ARBA" id="ARBA00008299"/>
    </source>
</evidence>
<dbReference type="PANTHER" id="PTHR42945:SF1">
    <property type="entry name" value="HISTIDINE BIOSYNTHESIS BIFUNCTIONAL PROTEIN HIS7"/>
    <property type="match status" value="1"/>
</dbReference>
<dbReference type="EC" id="3.5.4.19" evidence="16"/>
<dbReference type="EMBL" id="QGGY01000001">
    <property type="protein sequence ID" value="PWJ79325.1"/>
    <property type="molecule type" value="Genomic_DNA"/>
</dbReference>
<dbReference type="PANTHER" id="PTHR42945">
    <property type="entry name" value="HISTIDINE BIOSYNTHESIS BIFUNCTIONAL PROTEIN"/>
    <property type="match status" value="1"/>
</dbReference>
<evidence type="ECO:0000256" key="15">
    <source>
        <dbReference type="ARBA" id="ARBA00023268"/>
    </source>
</evidence>
<dbReference type="Pfam" id="PF01502">
    <property type="entry name" value="PRA-CH"/>
    <property type="match status" value="1"/>
</dbReference>
<evidence type="ECO:0000256" key="5">
    <source>
        <dbReference type="ARBA" id="ARBA00005204"/>
    </source>
</evidence>
<keyword evidence="14 16" id="KW-0368">Histidine biosynthesis</keyword>
<evidence type="ECO:0000256" key="4">
    <source>
        <dbReference type="ARBA" id="ARBA00005169"/>
    </source>
</evidence>
<dbReference type="InterPro" id="IPR002496">
    <property type="entry name" value="PRib_AMP_CycHydrolase_dom"/>
</dbReference>
<evidence type="ECO:0000259" key="18">
    <source>
        <dbReference type="Pfam" id="PF01502"/>
    </source>
</evidence>
<keyword evidence="10 16" id="KW-0028">Amino-acid biosynthesis</keyword>
<dbReference type="GO" id="GO:0004636">
    <property type="term" value="F:phosphoribosyl-ATP diphosphatase activity"/>
    <property type="evidence" value="ECO:0007669"/>
    <property type="project" value="UniProtKB-UniRule"/>
</dbReference>
<dbReference type="GO" id="GO:0005524">
    <property type="term" value="F:ATP binding"/>
    <property type="evidence" value="ECO:0007669"/>
    <property type="project" value="UniProtKB-KW"/>
</dbReference>
<dbReference type="Gene3D" id="3.10.20.810">
    <property type="entry name" value="Phosphoribosyl-AMP cyclohydrolase"/>
    <property type="match status" value="1"/>
</dbReference>
<name>A0AB73TAX5_9FIRM</name>
<evidence type="ECO:0000313" key="19">
    <source>
        <dbReference type="EMBL" id="PWJ79325.1"/>
    </source>
</evidence>
<dbReference type="EC" id="3.6.1.31" evidence="16"/>
<evidence type="ECO:0000256" key="6">
    <source>
        <dbReference type="ARBA" id="ARBA00007731"/>
    </source>
</evidence>
<proteinExistence type="inferred from homology"/>
<dbReference type="Pfam" id="PF01503">
    <property type="entry name" value="PRA-PH"/>
    <property type="match status" value="1"/>
</dbReference>
<dbReference type="RefSeq" id="WP_109624718.1">
    <property type="nucleotide sequence ID" value="NZ_JANKBI010000001.1"/>
</dbReference>
<evidence type="ECO:0000256" key="11">
    <source>
        <dbReference type="ARBA" id="ARBA00022741"/>
    </source>
</evidence>
<dbReference type="Gene3D" id="3.20.20.70">
    <property type="entry name" value="Aldolase class I"/>
    <property type="match status" value="1"/>
</dbReference>
<comment type="catalytic activity">
    <reaction evidence="2 16">
        <text>1-(5-phospho-beta-D-ribosyl)-ATP + H2O = 1-(5-phospho-beta-D-ribosyl)-5'-AMP + diphosphate + H(+)</text>
        <dbReference type="Rhea" id="RHEA:22828"/>
        <dbReference type="ChEBI" id="CHEBI:15377"/>
        <dbReference type="ChEBI" id="CHEBI:15378"/>
        <dbReference type="ChEBI" id="CHEBI:33019"/>
        <dbReference type="ChEBI" id="CHEBI:59457"/>
        <dbReference type="ChEBI" id="CHEBI:73183"/>
        <dbReference type="EC" id="3.6.1.31"/>
    </reaction>
</comment>
<dbReference type="InterPro" id="IPR013785">
    <property type="entry name" value="Aldolase_TIM"/>
</dbReference>
<reference evidence="19 20" key="1">
    <citation type="submission" date="2018-05" db="EMBL/GenBank/DDBJ databases">
        <authorList>
            <person name="Goeker M."/>
            <person name="Huntemann M."/>
            <person name="Clum A."/>
            <person name="Pillay M."/>
            <person name="Palaniappan K."/>
            <person name="Varghese N."/>
            <person name="Mikhailova N."/>
            <person name="Stamatis D."/>
            <person name="Reddy T."/>
            <person name="Daum C."/>
            <person name="Shapiro N."/>
            <person name="Ivanova N."/>
            <person name="Kyrpides N."/>
            <person name="Woyke T."/>
        </authorList>
    </citation>
    <scope>NUCLEOTIDE SEQUENCE [LARGE SCALE GENOMIC DNA]</scope>
    <source>
        <strain evidence="19 20">DSM 26524</strain>
    </source>
</reference>
<evidence type="ECO:0000256" key="9">
    <source>
        <dbReference type="ARBA" id="ARBA00022490"/>
    </source>
</evidence>
<evidence type="ECO:0000256" key="14">
    <source>
        <dbReference type="ARBA" id="ARBA00023102"/>
    </source>
</evidence>
<dbReference type="InterPro" id="IPR011060">
    <property type="entry name" value="RibuloseP-bd_barrel"/>
</dbReference>
<evidence type="ECO:0000256" key="8">
    <source>
        <dbReference type="ARBA" id="ARBA00009667"/>
    </source>
</evidence>
<comment type="pathway">
    <text evidence="5 16">Amino-acid biosynthesis; L-histidine biosynthesis; L-histidine from 5-phospho-alpha-D-ribose 1-diphosphate: step 2/9.</text>
</comment>
<keyword evidence="11 16" id="KW-0547">Nucleotide-binding</keyword>
<feature type="domain" description="Phosphoribosyl-AMP cyclohydrolase" evidence="18">
    <location>
        <begin position="252"/>
        <end position="325"/>
    </location>
</feature>
<dbReference type="SUPFAM" id="SSF141734">
    <property type="entry name" value="HisI-like"/>
    <property type="match status" value="1"/>
</dbReference>
<feature type="region of interest" description="Phosphoribosyl-ATP pyrophosphohydrolase" evidence="16">
    <location>
        <begin position="342"/>
        <end position="428"/>
    </location>
</feature>
<dbReference type="InterPro" id="IPR023019">
    <property type="entry name" value="His_synth_HisIE"/>
</dbReference>
<evidence type="ECO:0000256" key="16">
    <source>
        <dbReference type="HAMAP-Rule" id="MF_01019"/>
    </source>
</evidence>
<evidence type="ECO:0000313" key="20">
    <source>
        <dbReference type="Proteomes" id="UP000245412"/>
    </source>
</evidence>
<dbReference type="HAMAP" id="MF_01021">
    <property type="entry name" value="HisI"/>
    <property type="match status" value="1"/>
</dbReference>
<keyword evidence="15 16" id="KW-0511">Multifunctional enzyme</keyword>